<evidence type="ECO:0000256" key="1">
    <source>
        <dbReference type="ARBA" id="ARBA00023002"/>
    </source>
</evidence>
<dbReference type="CDD" id="cd08958">
    <property type="entry name" value="FR_SDR_e"/>
    <property type="match status" value="1"/>
</dbReference>
<dbReference type="AlphaFoldDB" id="A0AAV5CI17"/>
<dbReference type="Proteomes" id="UP001054889">
    <property type="component" value="Unassembled WGS sequence"/>
</dbReference>
<protein>
    <recommendedName>
        <fullName evidence="2">NAD-dependent epimerase/dehydratase domain-containing protein</fullName>
    </recommendedName>
</protein>
<evidence type="ECO:0000313" key="3">
    <source>
        <dbReference type="EMBL" id="GJM97656.1"/>
    </source>
</evidence>
<dbReference type="FunFam" id="3.40.50.720:FF:000085">
    <property type="entry name" value="Dihydroflavonol reductase"/>
    <property type="match status" value="1"/>
</dbReference>
<dbReference type="InterPro" id="IPR001509">
    <property type="entry name" value="Epimerase_deHydtase"/>
</dbReference>
<evidence type="ECO:0000259" key="2">
    <source>
        <dbReference type="Pfam" id="PF01370"/>
    </source>
</evidence>
<dbReference type="SUPFAM" id="SSF51735">
    <property type="entry name" value="NAD(P)-binding Rossmann-fold domains"/>
    <property type="match status" value="1"/>
</dbReference>
<dbReference type="PANTHER" id="PTHR10366:SF628">
    <property type="entry name" value="NAD(P)-BINDING ROSSMANN-FOLD SUPERFAMILY PROTEIN"/>
    <property type="match status" value="1"/>
</dbReference>
<dbReference type="EMBL" id="BQKI01000007">
    <property type="protein sequence ID" value="GJM97656.1"/>
    <property type="molecule type" value="Genomic_DNA"/>
</dbReference>
<sequence>MGSIGASSLKEEEEEEKVAGGDLPAVCVTGSTGYVGSWLVRTLLRRGYRVHATARDTARCIVEAGKALQVLGAVDEGRKGRLRVFRADMGEDGSFDDAVRGCVALFHVAASMEIHVPPGHDNVEEHVRSSVLEPATRGTINVLQSCVRAGTVRRVVFTSSISTMTAADAEGVVDESCLRALDDVWRTKPVGWIYILSKRLTEEAAFEFAREKGVRLVSVVIPTVAGPFLTPSVPTSIQLLLSPITGDPKLYSLLASVHSRFGCLPLSHVQDVCDAHVFLMETPRAEGRYLCAGGSHSMAQIAQLLASHYRPFKPAERLSKDFDASCSSVVSSNRLLDLGFKFAHGIGDIVKESVSQCVQHGFLP</sequence>
<keyword evidence="1" id="KW-0560">Oxidoreductase</keyword>
<evidence type="ECO:0000313" key="4">
    <source>
        <dbReference type="Proteomes" id="UP001054889"/>
    </source>
</evidence>
<dbReference type="PANTHER" id="PTHR10366">
    <property type="entry name" value="NAD DEPENDENT EPIMERASE/DEHYDRATASE"/>
    <property type="match status" value="1"/>
</dbReference>
<accession>A0AAV5CI17</accession>
<dbReference type="InterPro" id="IPR036291">
    <property type="entry name" value="NAD(P)-bd_dom_sf"/>
</dbReference>
<proteinExistence type="predicted"/>
<reference evidence="3" key="2">
    <citation type="submission" date="2021-12" db="EMBL/GenBank/DDBJ databases">
        <title>Resequencing data analysis of finger millet.</title>
        <authorList>
            <person name="Hatakeyama M."/>
            <person name="Aluri S."/>
            <person name="Balachadran M.T."/>
            <person name="Sivarajan S.R."/>
            <person name="Poveda L."/>
            <person name="Shimizu-Inatsugi R."/>
            <person name="Schlapbach R."/>
            <person name="Sreeman S.M."/>
            <person name="Shimizu K.K."/>
        </authorList>
    </citation>
    <scope>NUCLEOTIDE SEQUENCE</scope>
</reference>
<reference evidence="3" key="1">
    <citation type="journal article" date="2018" name="DNA Res.">
        <title>Multiple hybrid de novo genome assembly of finger millet, an orphan allotetraploid crop.</title>
        <authorList>
            <person name="Hatakeyama M."/>
            <person name="Aluri S."/>
            <person name="Balachadran M.T."/>
            <person name="Sivarajan S.R."/>
            <person name="Patrignani A."/>
            <person name="Gruter S."/>
            <person name="Poveda L."/>
            <person name="Shimizu-Inatsugi R."/>
            <person name="Baeten J."/>
            <person name="Francoijs K.J."/>
            <person name="Nataraja K.N."/>
            <person name="Reddy Y.A.N."/>
            <person name="Phadnis S."/>
            <person name="Ravikumar R.L."/>
            <person name="Schlapbach R."/>
            <person name="Sreeman S.M."/>
            <person name="Shimizu K.K."/>
        </authorList>
    </citation>
    <scope>NUCLEOTIDE SEQUENCE</scope>
</reference>
<dbReference type="Pfam" id="PF01370">
    <property type="entry name" value="Epimerase"/>
    <property type="match status" value="1"/>
</dbReference>
<dbReference type="InterPro" id="IPR050425">
    <property type="entry name" value="NAD(P)_dehydrat-like"/>
</dbReference>
<organism evidence="3 4">
    <name type="scientific">Eleusine coracana subsp. coracana</name>
    <dbReference type="NCBI Taxonomy" id="191504"/>
    <lineage>
        <taxon>Eukaryota</taxon>
        <taxon>Viridiplantae</taxon>
        <taxon>Streptophyta</taxon>
        <taxon>Embryophyta</taxon>
        <taxon>Tracheophyta</taxon>
        <taxon>Spermatophyta</taxon>
        <taxon>Magnoliopsida</taxon>
        <taxon>Liliopsida</taxon>
        <taxon>Poales</taxon>
        <taxon>Poaceae</taxon>
        <taxon>PACMAD clade</taxon>
        <taxon>Chloridoideae</taxon>
        <taxon>Cynodonteae</taxon>
        <taxon>Eleusininae</taxon>
        <taxon>Eleusine</taxon>
    </lineage>
</organism>
<feature type="domain" description="NAD-dependent epimerase/dehydratase" evidence="2">
    <location>
        <begin position="26"/>
        <end position="286"/>
    </location>
</feature>
<name>A0AAV5CI17_ELECO</name>
<gene>
    <name evidence="3" type="primary">ga14596</name>
    <name evidence="3" type="ORF">PR202_ga14596</name>
</gene>
<comment type="caution">
    <text evidence="3">The sequence shown here is derived from an EMBL/GenBank/DDBJ whole genome shotgun (WGS) entry which is preliminary data.</text>
</comment>
<dbReference type="Gene3D" id="3.40.50.720">
    <property type="entry name" value="NAD(P)-binding Rossmann-like Domain"/>
    <property type="match status" value="1"/>
</dbReference>
<keyword evidence="4" id="KW-1185">Reference proteome</keyword>
<dbReference type="GO" id="GO:0016616">
    <property type="term" value="F:oxidoreductase activity, acting on the CH-OH group of donors, NAD or NADP as acceptor"/>
    <property type="evidence" value="ECO:0007669"/>
    <property type="project" value="TreeGrafter"/>
</dbReference>